<organism evidence="2 3">
    <name type="scientific">Brachionus plicatilis</name>
    <name type="common">Marine rotifer</name>
    <name type="synonym">Brachionus muelleri</name>
    <dbReference type="NCBI Taxonomy" id="10195"/>
    <lineage>
        <taxon>Eukaryota</taxon>
        <taxon>Metazoa</taxon>
        <taxon>Spiralia</taxon>
        <taxon>Gnathifera</taxon>
        <taxon>Rotifera</taxon>
        <taxon>Eurotatoria</taxon>
        <taxon>Monogononta</taxon>
        <taxon>Pseudotrocha</taxon>
        <taxon>Ploima</taxon>
        <taxon>Brachionidae</taxon>
        <taxon>Brachionus</taxon>
    </lineage>
</organism>
<dbReference type="OrthoDB" id="2109241at2759"/>
<feature type="compositionally biased region" description="Polar residues" evidence="1">
    <location>
        <begin position="130"/>
        <end position="164"/>
    </location>
</feature>
<accession>A0A3M7PS40</accession>
<evidence type="ECO:0000313" key="2">
    <source>
        <dbReference type="EMBL" id="RNA01601.1"/>
    </source>
</evidence>
<dbReference type="InterPro" id="IPR039471">
    <property type="entry name" value="CXorf65-like"/>
</dbReference>
<evidence type="ECO:0000256" key="1">
    <source>
        <dbReference type="SAM" id="MobiDB-lite"/>
    </source>
</evidence>
<protein>
    <submittedName>
        <fullName evidence="2">Uncharacterized protein</fullName>
    </submittedName>
</protein>
<dbReference type="AlphaFoldDB" id="A0A3M7PS40"/>
<dbReference type="Proteomes" id="UP000276133">
    <property type="component" value="Unassembled WGS sequence"/>
</dbReference>
<dbReference type="Pfam" id="PF15874">
    <property type="entry name" value="Il2rg"/>
    <property type="match status" value="1"/>
</dbReference>
<dbReference type="EMBL" id="REGN01009241">
    <property type="protein sequence ID" value="RNA01601.1"/>
    <property type="molecule type" value="Genomic_DNA"/>
</dbReference>
<dbReference type="PANTHER" id="PTHR33887">
    <property type="entry name" value="PB1 DOMAIN-CONTAINING PROTEIN"/>
    <property type="match status" value="1"/>
</dbReference>
<proteinExistence type="predicted"/>
<dbReference type="PANTHER" id="PTHR33887:SF5">
    <property type="entry name" value="PB1 DOMAIN-CONTAINING PROTEIN"/>
    <property type="match status" value="1"/>
</dbReference>
<reference evidence="2 3" key="1">
    <citation type="journal article" date="2018" name="Sci. Rep.">
        <title>Genomic signatures of local adaptation to the degree of environmental predictability in rotifers.</title>
        <authorList>
            <person name="Franch-Gras L."/>
            <person name="Hahn C."/>
            <person name="Garcia-Roger E.M."/>
            <person name="Carmona M.J."/>
            <person name="Serra M."/>
            <person name="Gomez A."/>
        </authorList>
    </citation>
    <scope>NUCLEOTIDE SEQUENCE [LARGE SCALE GENOMIC DNA]</scope>
    <source>
        <strain evidence="2">HYR1</strain>
    </source>
</reference>
<feature type="region of interest" description="Disordered" evidence="1">
    <location>
        <begin position="115"/>
        <end position="164"/>
    </location>
</feature>
<sequence>MFFTIVFGDNQEAFVNSNCKVLHLLNYIKKLANLNEKESQIDIDLADFNGEVKNLHENKFNYGSNFLAAKEKYILVKIEHIRSDGKPIYSVLLNDEQIINEEFLTKLNSVKKPIGKGSQLKSQQKQKSSHISPAQNSLRAISSKPRNASTASLVDSDSTTNLKI</sequence>
<keyword evidence="3" id="KW-1185">Reference proteome</keyword>
<feature type="compositionally biased region" description="Low complexity" evidence="1">
    <location>
        <begin position="115"/>
        <end position="126"/>
    </location>
</feature>
<gene>
    <name evidence="2" type="ORF">BpHYR1_038641</name>
</gene>
<evidence type="ECO:0000313" key="3">
    <source>
        <dbReference type="Proteomes" id="UP000276133"/>
    </source>
</evidence>
<comment type="caution">
    <text evidence="2">The sequence shown here is derived from an EMBL/GenBank/DDBJ whole genome shotgun (WGS) entry which is preliminary data.</text>
</comment>
<name>A0A3M7PS40_BRAPC</name>